<protein>
    <submittedName>
        <fullName evidence="3">UBC core domain-containing protein</fullName>
    </submittedName>
</protein>
<evidence type="ECO:0000313" key="2">
    <source>
        <dbReference type="Proteomes" id="UP000492821"/>
    </source>
</evidence>
<dbReference type="WBParaSite" id="Pan_g2932.t1">
    <property type="protein sequence ID" value="Pan_g2932.t1"/>
    <property type="gene ID" value="Pan_g2932"/>
</dbReference>
<dbReference type="PANTHER" id="PTHR24067">
    <property type="entry name" value="UBIQUITIN-CONJUGATING ENZYME E2"/>
    <property type="match status" value="1"/>
</dbReference>
<dbReference type="Pfam" id="PF00179">
    <property type="entry name" value="UQ_con"/>
    <property type="match status" value="1"/>
</dbReference>
<feature type="domain" description="UBC core" evidence="1">
    <location>
        <begin position="5"/>
        <end position="152"/>
    </location>
</feature>
<proteinExistence type="predicted"/>
<keyword evidence="2" id="KW-1185">Reference proteome</keyword>
<dbReference type="SMART" id="SM00212">
    <property type="entry name" value="UBCc"/>
    <property type="match status" value="1"/>
</dbReference>
<dbReference type="PROSITE" id="PS50127">
    <property type="entry name" value="UBC_2"/>
    <property type="match status" value="1"/>
</dbReference>
<evidence type="ECO:0000313" key="3">
    <source>
        <dbReference type="WBParaSite" id="Pan_g2932.t1"/>
    </source>
</evidence>
<reference evidence="3" key="2">
    <citation type="submission" date="2020-10" db="UniProtKB">
        <authorList>
            <consortium name="WormBaseParasite"/>
        </authorList>
    </citation>
    <scope>IDENTIFICATION</scope>
</reference>
<dbReference type="InterPro" id="IPR000608">
    <property type="entry name" value="UBC"/>
</dbReference>
<name>A0A7E4VTP9_PANRE</name>
<dbReference type="Gene3D" id="3.10.110.10">
    <property type="entry name" value="Ubiquitin Conjugating Enzyme"/>
    <property type="match status" value="1"/>
</dbReference>
<evidence type="ECO:0000259" key="1">
    <source>
        <dbReference type="PROSITE" id="PS50127"/>
    </source>
</evidence>
<reference evidence="2" key="1">
    <citation type="journal article" date="2013" name="Genetics">
        <title>The draft genome and transcriptome of Panagrellus redivivus are shaped by the harsh demands of a free-living lifestyle.</title>
        <authorList>
            <person name="Srinivasan J."/>
            <person name="Dillman A.R."/>
            <person name="Macchietto M.G."/>
            <person name="Heikkinen L."/>
            <person name="Lakso M."/>
            <person name="Fracchia K.M."/>
            <person name="Antoshechkin I."/>
            <person name="Mortazavi A."/>
            <person name="Wong G."/>
            <person name="Sternberg P.W."/>
        </authorList>
    </citation>
    <scope>NUCLEOTIDE SEQUENCE [LARGE SCALE GENOMIC DNA]</scope>
    <source>
        <strain evidence="2">MT8872</strain>
    </source>
</reference>
<dbReference type="InterPro" id="IPR050113">
    <property type="entry name" value="Ub_conjugating_enzyme"/>
</dbReference>
<dbReference type="InterPro" id="IPR016135">
    <property type="entry name" value="UBQ-conjugating_enzyme/RWD"/>
</dbReference>
<dbReference type="GO" id="GO:0032446">
    <property type="term" value="P:protein modification by small protein conjugation"/>
    <property type="evidence" value="ECO:0007669"/>
    <property type="project" value="UniProtKB-ARBA"/>
</dbReference>
<dbReference type="SUPFAM" id="SSF54495">
    <property type="entry name" value="UBC-like"/>
    <property type="match status" value="1"/>
</dbReference>
<accession>A0A7E4VTP9</accession>
<sequence>MLKTVSMKRLMKEIEHFKTEPPPYLAEFEVDEKNVRKWTASIHPRFTPFKHGVFKLKIEIHPDYPFKPPRMQFLTPIYHPNVDEKGMFCLSILQMDNWKAGVTVAAVLDSLLYLLERPEPERSLRFEIGEQYALNRAEFIKSAHAKTKALKAATKAA</sequence>
<dbReference type="AlphaFoldDB" id="A0A7E4VTP9"/>
<organism evidence="2 3">
    <name type="scientific">Panagrellus redivivus</name>
    <name type="common">Microworm</name>
    <dbReference type="NCBI Taxonomy" id="6233"/>
    <lineage>
        <taxon>Eukaryota</taxon>
        <taxon>Metazoa</taxon>
        <taxon>Ecdysozoa</taxon>
        <taxon>Nematoda</taxon>
        <taxon>Chromadorea</taxon>
        <taxon>Rhabditida</taxon>
        <taxon>Tylenchina</taxon>
        <taxon>Panagrolaimomorpha</taxon>
        <taxon>Panagrolaimoidea</taxon>
        <taxon>Panagrolaimidae</taxon>
        <taxon>Panagrellus</taxon>
    </lineage>
</organism>
<dbReference type="Proteomes" id="UP000492821">
    <property type="component" value="Unassembled WGS sequence"/>
</dbReference>